<keyword evidence="2" id="KW-1185">Reference proteome</keyword>
<proteinExistence type="predicted"/>
<sequence length="179" mass="20729">MKTFKFPMEFFDNLCIAITPIPIFIKTTNSLPSYYTQRYRPKRRAPLSMYSSPHFMHCTNYGYPIASVHRHSQSTLGSSDYQNFPLHYASRFSCQRLDINDTNNALSLPDALSSPANDFRYDLAWHCENELNDNFYEQPEIVGDYKTRGFSEDKNIFDAGNNFRKSCTTIAEEESLGEI</sequence>
<evidence type="ECO:0000313" key="1">
    <source>
        <dbReference type="EMBL" id="KAK9883621.1"/>
    </source>
</evidence>
<name>A0AAW1UUV3_9CUCU</name>
<dbReference type="Proteomes" id="UP001431783">
    <property type="component" value="Unassembled WGS sequence"/>
</dbReference>
<comment type="caution">
    <text evidence="1">The sequence shown here is derived from an EMBL/GenBank/DDBJ whole genome shotgun (WGS) entry which is preliminary data.</text>
</comment>
<reference evidence="1 2" key="1">
    <citation type="submission" date="2023-03" db="EMBL/GenBank/DDBJ databases">
        <title>Genome insight into feeding habits of ladybird beetles.</title>
        <authorList>
            <person name="Li H.-S."/>
            <person name="Huang Y.-H."/>
            <person name="Pang H."/>
        </authorList>
    </citation>
    <scope>NUCLEOTIDE SEQUENCE [LARGE SCALE GENOMIC DNA]</scope>
    <source>
        <strain evidence="1">SYSU_2023b</strain>
        <tissue evidence="1">Whole body</tissue>
    </source>
</reference>
<dbReference type="EMBL" id="JARQZJ010000091">
    <property type="protein sequence ID" value="KAK9883621.1"/>
    <property type="molecule type" value="Genomic_DNA"/>
</dbReference>
<organism evidence="1 2">
    <name type="scientific">Henosepilachna vigintioctopunctata</name>
    <dbReference type="NCBI Taxonomy" id="420089"/>
    <lineage>
        <taxon>Eukaryota</taxon>
        <taxon>Metazoa</taxon>
        <taxon>Ecdysozoa</taxon>
        <taxon>Arthropoda</taxon>
        <taxon>Hexapoda</taxon>
        <taxon>Insecta</taxon>
        <taxon>Pterygota</taxon>
        <taxon>Neoptera</taxon>
        <taxon>Endopterygota</taxon>
        <taxon>Coleoptera</taxon>
        <taxon>Polyphaga</taxon>
        <taxon>Cucujiformia</taxon>
        <taxon>Coccinelloidea</taxon>
        <taxon>Coccinellidae</taxon>
        <taxon>Epilachninae</taxon>
        <taxon>Epilachnini</taxon>
        <taxon>Henosepilachna</taxon>
    </lineage>
</organism>
<evidence type="ECO:0000313" key="2">
    <source>
        <dbReference type="Proteomes" id="UP001431783"/>
    </source>
</evidence>
<protein>
    <submittedName>
        <fullName evidence="1">Uncharacterized protein</fullName>
    </submittedName>
</protein>
<gene>
    <name evidence="1" type="ORF">WA026_001794</name>
</gene>
<accession>A0AAW1UUV3</accession>
<dbReference type="AlphaFoldDB" id="A0AAW1UUV3"/>